<evidence type="ECO:0000256" key="1">
    <source>
        <dbReference type="SAM" id="SignalP"/>
    </source>
</evidence>
<accession>A0A5B0WZS5</accession>
<reference evidence="2 3" key="1">
    <citation type="submission" date="2019-09" db="EMBL/GenBank/DDBJ databases">
        <authorList>
            <person name="Chen X.-Y."/>
        </authorList>
    </citation>
    <scope>NUCLEOTIDE SEQUENCE [LARGE SCALE GENOMIC DNA]</scope>
    <source>
        <strain evidence="2 3">NY5</strain>
    </source>
</reference>
<comment type="caution">
    <text evidence="2">The sequence shown here is derived from an EMBL/GenBank/DDBJ whole genome shotgun (WGS) entry which is preliminary data.</text>
</comment>
<sequence length="248" mass="28260">MKKNAVILGMARSGTSLAASILARQGYTVAGSSADALQKPNKYNPSGYWESRALMDNNIEILSLTGFRPDNTWFHEAITPGQVDHIARLEPLPHHMQFVESFERQSPWLWKDPRLCYTLDYWWPLLDRETTRVLHVTRDAGEIFRSFQRVADDWHVTVAMEEAVIRQRIDEHRESAARILAKHDIPHLTIDYAEYESAPGKVAAEISELLDITLKAEDLGFDRNAVANFESSPVQRVKTFLKGFLKPG</sequence>
<evidence type="ECO:0000313" key="2">
    <source>
        <dbReference type="EMBL" id="KAA1191895.1"/>
    </source>
</evidence>
<keyword evidence="1" id="KW-0732">Signal</keyword>
<proteinExistence type="predicted"/>
<gene>
    <name evidence="2" type="ORF">F0M18_10220</name>
</gene>
<feature type="signal peptide" evidence="1">
    <location>
        <begin position="1"/>
        <end position="18"/>
    </location>
</feature>
<organism evidence="2 3">
    <name type="scientific">Pseudohalioglobus sediminis</name>
    <dbReference type="NCBI Taxonomy" id="2606449"/>
    <lineage>
        <taxon>Bacteria</taxon>
        <taxon>Pseudomonadati</taxon>
        <taxon>Pseudomonadota</taxon>
        <taxon>Gammaproteobacteria</taxon>
        <taxon>Cellvibrionales</taxon>
        <taxon>Halieaceae</taxon>
        <taxon>Pseudohalioglobus</taxon>
    </lineage>
</organism>
<keyword evidence="3" id="KW-1185">Reference proteome</keyword>
<dbReference type="SUPFAM" id="SSF52540">
    <property type="entry name" value="P-loop containing nucleoside triphosphate hydrolases"/>
    <property type="match status" value="1"/>
</dbReference>
<protein>
    <recommendedName>
        <fullName evidence="4">Sulfotransferase family protein</fullName>
    </recommendedName>
</protein>
<dbReference type="Proteomes" id="UP000323708">
    <property type="component" value="Unassembled WGS sequence"/>
</dbReference>
<evidence type="ECO:0008006" key="4">
    <source>
        <dbReference type="Google" id="ProtNLM"/>
    </source>
</evidence>
<feature type="chain" id="PRO_5022877696" description="Sulfotransferase family protein" evidence="1">
    <location>
        <begin position="19"/>
        <end position="248"/>
    </location>
</feature>
<dbReference type="InterPro" id="IPR027417">
    <property type="entry name" value="P-loop_NTPase"/>
</dbReference>
<evidence type="ECO:0000313" key="3">
    <source>
        <dbReference type="Proteomes" id="UP000323708"/>
    </source>
</evidence>
<dbReference type="EMBL" id="VTUX01000004">
    <property type="protein sequence ID" value="KAA1191895.1"/>
    <property type="molecule type" value="Genomic_DNA"/>
</dbReference>
<name>A0A5B0WZS5_9GAMM</name>
<dbReference type="Gene3D" id="3.40.50.300">
    <property type="entry name" value="P-loop containing nucleotide triphosphate hydrolases"/>
    <property type="match status" value="1"/>
</dbReference>
<dbReference type="AlphaFoldDB" id="A0A5B0WZS5"/>
<dbReference type="RefSeq" id="WP_149611331.1">
    <property type="nucleotide sequence ID" value="NZ_VTUX01000004.1"/>
</dbReference>
<dbReference type="Pfam" id="PF13469">
    <property type="entry name" value="Sulfotransfer_3"/>
    <property type="match status" value="1"/>
</dbReference>